<evidence type="ECO:0000259" key="1">
    <source>
        <dbReference type="PROSITE" id="PS50404"/>
    </source>
</evidence>
<proteinExistence type="predicted"/>
<reference evidence="2" key="1">
    <citation type="submission" date="2021-02" db="EMBL/GenBank/DDBJ databases">
        <authorList>
            <person name="Nowell W R."/>
        </authorList>
    </citation>
    <scope>NUCLEOTIDE SEQUENCE</scope>
</reference>
<feature type="domain" description="GST N-terminal" evidence="1">
    <location>
        <begin position="3"/>
        <end position="82"/>
    </location>
</feature>
<evidence type="ECO:0000313" key="5">
    <source>
        <dbReference type="Proteomes" id="UP000663877"/>
    </source>
</evidence>
<dbReference type="PROSITE" id="PS50404">
    <property type="entry name" value="GST_NTER"/>
    <property type="match status" value="1"/>
</dbReference>
<protein>
    <recommendedName>
        <fullName evidence="1">GST N-terminal domain-containing protein</fullName>
    </recommendedName>
</protein>
<name>A0A814XBZ3_9BILA</name>
<dbReference type="InterPro" id="IPR036249">
    <property type="entry name" value="Thioredoxin-like_sf"/>
</dbReference>
<dbReference type="EMBL" id="CAJNOI010000257">
    <property type="protein sequence ID" value="CAF1212904.1"/>
    <property type="molecule type" value="Genomic_DNA"/>
</dbReference>
<dbReference type="SUPFAM" id="SSF52833">
    <property type="entry name" value="Thioredoxin-like"/>
    <property type="match status" value="1"/>
</dbReference>
<sequence>MSEELILHHYDLSPFSEKIRLAMGLKKLNWHSVIINSMPPRPLLEPLTGGYRRTPVLQVGADIYCDTHLILRALDRLRPDSPALFANSTTQPLCWWWDKATFVPAVGIWASFYGDKLPDEFIDDRKQFAAALDLSKETNEINMPLNIQRINTHLACLIDILADGRSFIQEEPSAIDITAYHTLWFIKHNCKDKAQNFLPELYKPGLLLSWFERVAALGHGTSETLTAEQAFDIAKQAEPAEPNYIKTNLNNGWIIGEKLRVTPDDSGRVPVEGTLIAVDNHEIVLRLSDTKAGNINVHFPQAGFDVTRV</sequence>
<dbReference type="Gene3D" id="3.40.30.110">
    <property type="match status" value="2"/>
</dbReference>
<evidence type="ECO:0000313" key="3">
    <source>
        <dbReference type="EMBL" id="CAF1495848.1"/>
    </source>
</evidence>
<gene>
    <name evidence="2" type="ORF">BJG266_LOCUS27538</name>
    <name evidence="3" type="ORF">QVE165_LOCUS43175</name>
</gene>
<dbReference type="Gene3D" id="1.20.1050.10">
    <property type="match status" value="1"/>
</dbReference>
<evidence type="ECO:0000313" key="2">
    <source>
        <dbReference type="EMBL" id="CAF1212904.1"/>
    </source>
</evidence>
<dbReference type="Proteomes" id="UP000663832">
    <property type="component" value="Unassembled WGS sequence"/>
</dbReference>
<accession>A0A814XBZ3</accession>
<evidence type="ECO:0000313" key="4">
    <source>
        <dbReference type="Proteomes" id="UP000663832"/>
    </source>
</evidence>
<comment type="caution">
    <text evidence="2">The sequence shown here is derived from an EMBL/GenBank/DDBJ whole genome shotgun (WGS) entry which is preliminary data.</text>
</comment>
<dbReference type="InterPro" id="IPR004045">
    <property type="entry name" value="Glutathione_S-Trfase_N"/>
</dbReference>
<dbReference type="CDD" id="cd00570">
    <property type="entry name" value="GST_N_family"/>
    <property type="match status" value="1"/>
</dbReference>
<keyword evidence="4" id="KW-1185">Reference proteome</keyword>
<dbReference type="Pfam" id="PF13417">
    <property type="entry name" value="GST_N_3"/>
    <property type="match status" value="1"/>
</dbReference>
<dbReference type="OrthoDB" id="9976141at2759"/>
<organism evidence="2 5">
    <name type="scientific">Adineta steineri</name>
    <dbReference type="NCBI Taxonomy" id="433720"/>
    <lineage>
        <taxon>Eukaryota</taxon>
        <taxon>Metazoa</taxon>
        <taxon>Spiralia</taxon>
        <taxon>Gnathifera</taxon>
        <taxon>Rotifera</taxon>
        <taxon>Eurotatoria</taxon>
        <taxon>Bdelloidea</taxon>
        <taxon>Adinetida</taxon>
        <taxon>Adinetidae</taxon>
        <taxon>Adineta</taxon>
    </lineage>
</organism>
<dbReference type="EMBL" id="CAJNOM010000549">
    <property type="protein sequence ID" value="CAF1495848.1"/>
    <property type="molecule type" value="Genomic_DNA"/>
</dbReference>
<dbReference type="Proteomes" id="UP000663877">
    <property type="component" value="Unassembled WGS sequence"/>
</dbReference>
<dbReference type="AlphaFoldDB" id="A0A814XBZ3"/>